<dbReference type="InterPro" id="IPR058253">
    <property type="entry name" value="Zn_ribbon_double"/>
</dbReference>
<evidence type="ECO:0000313" key="2">
    <source>
        <dbReference type="EMBL" id="KAF2790431.1"/>
    </source>
</evidence>
<dbReference type="EMBL" id="MU002074">
    <property type="protein sequence ID" value="KAF2790431.1"/>
    <property type="molecule type" value="Genomic_DNA"/>
</dbReference>
<organism evidence="2 3">
    <name type="scientific">Melanomma pulvis-pyrius CBS 109.77</name>
    <dbReference type="NCBI Taxonomy" id="1314802"/>
    <lineage>
        <taxon>Eukaryota</taxon>
        <taxon>Fungi</taxon>
        <taxon>Dikarya</taxon>
        <taxon>Ascomycota</taxon>
        <taxon>Pezizomycotina</taxon>
        <taxon>Dothideomycetes</taxon>
        <taxon>Pleosporomycetidae</taxon>
        <taxon>Pleosporales</taxon>
        <taxon>Melanommataceae</taxon>
        <taxon>Melanomma</taxon>
    </lineage>
</organism>
<proteinExistence type="predicted"/>
<accession>A0A6A6X2J8</accession>
<protein>
    <recommendedName>
        <fullName evidence="1">Probable double zinc ribbon domain-containing protein</fullName>
    </recommendedName>
</protein>
<evidence type="ECO:0000259" key="1">
    <source>
        <dbReference type="Pfam" id="PF26652"/>
    </source>
</evidence>
<dbReference type="OrthoDB" id="3793432at2759"/>
<gene>
    <name evidence="2" type="ORF">K505DRAFT_340435</name>
</gene>
<sequence length="271" mass="31305">MSFLKKIFKRQKDQGYIEEFRPVRWNLPLEPKQYMDRPHAQTSTSEGHDESAEIAKIRYYPWCQDGAWWCCHSDCRNISRLDFAPTPCDPFDDVKCRACAHIMCHRCITTDIISKFTYGLEDLVTVPRFYGREGVPFFQVCSQCGLNYRAEDVTPREFDNTKSLIKFGGKICHCGHSSDYGWLRFTTGDNIDYRKNPLDCYNRAVEKWTAQENQEARDGFKPPTDPANRKVKLATSLPIMVSEARKLGAIHPIVQSTISSRLEKAIQRSTK</sequence>
<dbReference type="Pfam" id="PF26652">
    <property type="entry name" value="Zn_ribbon_double"/>
    <property type="match status" value="1"/>
</dbReference>
<name>A0A6A6X2J8_9PLEO</name>
<feature type="domain" description="Probable double zinc ribbon" evidence="1">
    <location>
        <begin position="66"/>
        <end position="201"/>
    </location>
</feature>
<keyword evidence="3" id="KW-1185">Reference proteome</keyword>
<dbReference type="AlphaFoldDB" id="A0A6A6X2J8"/>
<reference evidence="2" key="1">
    <citation type="journal article" date="2020" name="Stud. Mycol.">
        <title>101 Dothideomycetes genomes: a test case for predicting lifestyles and emergence of pathogens.</title>
        <authorList>
            <person name="Haridas S."/>
            <person name="Albert R."/>
            <person name="Binder M."/>
            <person name="Bloem J."/>
            <person name="Labutti K."/>
            <person name="Salamov A."/>
            <person name="Andreopoulos B."/>
            <person name="Baker S."/>
            <person name="Barry K."/>
            <person name="Bills G."/>
            <person name="Bluhm B."/>
            <person name="Cannon C."/>
            <person name="Castanera R."/>
            <person name="Culley D."/>
            <person name="Daum C."/>
            <person name="Ezra D."/>
            <person name="Gonzalez J."/>
            <person name="Henrissat B."/>
            <person name="Kuo A."/>
            <person name="Liang C."/>
            <person name="Lipzen A."/>
            <person name="Lutzoni F."/>
            <person name="Magnuson J."/>
            <person name="Mondo S."/>
            <person name="Nolan M."/>
            <person name="Ohm R."/>
            <person name="Pangilinan J."/>
            <person name="Park H.-J."/>
            <person name="Ramirez L."/>
            <person name="Alfaro M."/>
            <person name="Sun H."/>
            <person name="Tritt A."/>
            <person name="Yoshinaga Y."/>
            <person name="Zwiers L.-H."/>
            <person name="Turgeon B."/>
            <person name="Goodwin S."/>
            <person name="Spatafora J."/>
            <person name="Crous P."/>
            <person name="Grigoriev I."/>
        </authorList>
    </citation>
    <scope>NUCLEOTIDE SEQUENCE</scope>
    <source>
        <strain evidence="2">CBS 109.77</strain>
    </source>
</reference>
<dbReference type="Proteomes" id="UP000799757">
    <property type="component" value="Unassembled WGS sequence"/>
</dbReference>
<evidence type="ECO:0000313" key="3">
    <source>
        <dbReference type="Proteomes" id="UP000799757"/>
    </source>
</evidence>